<dbReference type="EMBL" id="KZ293648">
    <property type="protein sequence ID" value="PBK98248.1"/>
    <property type="molecule type" value="Genomic_DNA"/>
</dbReference>
<dbReference type="CDD" id="cd12148">
    <property type="entry name" value="fungal_TF_MHR"/>
    <property type="match status" value="1"/>
</dbReference>
<dbReference type="GO" id="GO:0000976">
    <property type="term" value="F:transcription cis-regulatory region binding"/>
    <property type="evidence" value="ECO:0007669"/>
    <property type="project" value="TreeGrafter"/>
</dbReference>
<evidence type="ECO:0000259" key="6">
    <source>
        <dbReference type="Pfam" id="PF04082"/>
    </source>
</evidence>
<dbReference type="PANTHER" id="PTHR31845:SF19">
    <property type="entry name" value="TRANSCRIPTION FACTOR DOMAIN-CONTAINING PROTEIN"/>
    <property type="match status" value="1"/>
</dbReference>
<evidence type="ECO:0000256" key="5">
    <source>
        <dbReference type="ARBA" id="ARBA00023242"/>
    </source>
</evidence>
<keyword evidence="4" id="KW-0804">Transcription</keyword>
<name>A0A2H3E521_ARMGA</name>
<evidence type="ECO:0000256" key="4">
    <source>
        <dbReference type="ARBA" id="ARBA00023163"/>
    </source>
</evidence>
<keyword evidence="2" id="KW-0805">Transcription regulation</keyword>
<keyword evidence="5" id="KW-0539">Nucleus</keyword>
<evidence type="ECO:0000256" key="3">
    <source>
        <dbReference type="ARBA" id="ARBA00023125"/>
    </source>
</evidence>
<organism evidence="7 8">
    <name type="scientific">Armillaria gallica</name>
    <name type="common">Bulbous honey fungus</name>
    <name type="synonym">Armillaria bulbosa</name>
    <dbReference type="NCBI Taxonomy" id="47427"/>
    <lineage>
        <taxon>Eukaryota</taxon>
        <taxon>Fungi</taxon>
        <taxon>Dikarya</taxon>
        <taxon>Basidiomycota</taxon>
        <taxon>Agaricomycotina</taxon>
        <taxon>Agaricomycetes</taxon>
        <taxon>Agaricomycetidae</taxon>
        <taxon>Agaricales</taxon>
        <taxon>Marasmiineae</taxon>
        <taxon>Physalacriaceae</taxon>
        <taxon>Armillaria</taxon>
    </lineage>
</organism>
<dbReference type="AlphaFoldDB" id="A0A2H3E521"/>
<dbReference type="Pfam" id="PF04082">
    <property type="entry name" value="Fungal_trans"/>
    <property type="match status" value="1"/>
</dbReference>
<dbReference type="PANTHER" id="PTHR31845">
    <property type="entry name" value="FINGER DOMAIN PROTEIN, PUTATIVE-RELATED"/>
    <property type="match status" value="1"/>
</dbReference>
<dbReference type="GO" id="GO:0005634">
    <property type="term" value="C:nucleus"/>
    <property type="evidence" value="ECO:0007669"/>
    <property type="project" value="UniProtKB-SubCell"/>
</dbReference>
<evidence type="ECO:0000256" key="2">
    <source>
        <dbReference type="ARBA" id="ARBA00023015"/>
    </source>
</evidence>
<evidence type="ECO:0000256" key="1">
    <source>
        <dbReference type="ARBA" id="ARBA00004123"/>
    </source>
</evidence>
<keyword evidence="8" id="KW-1185">Reference proteome</keyword>
<dbReference type="InParanoid" id="A0A2H3E521"/>
<dbReference type="OMA" id="PGFMWNS"/>
<dbReference type="GO" id="GO:0008270">
    <property type="term" value="F:zinc ion binding"/>
    <property type="evidence" value="ECO:0007669"/>
    <property type="project" value="InterPro"/>
</dbReference>
<comment type="subcellular location">
    <subcellularLocation>
        <location evidence="1">Nucleus</location>
    </subcellularLocation>
</comment>
<sequence length="550" mass="62324">MSPRPGFELGVAKGRNSPEILVLGLVTLEDAEQLFDIFYKHINPFIALLDPVLLTPKSTLARCPVLFTVICAIASRYHPRKSSIYSIVMHFAKNSAANALVLDEMKSVELCQAHILMSIYAVPERSWDRDQSWLYTGLAVSIATALHLDQTPKINLVTENEERECLNRVRVWKICHLLDQAVAIQLGKPCMMKEDTVIRHSGEWYRQSLYNLDYDVFMCGYSVLLRIVVRFYEEVSLRRGEPINSERGNLRDVIMRYDGEIEIFKEEWKRKFKAGGAHHGAMLRRSELHFFVAYFRLVMFSFGFHQVFHAGIEAWYDYFFIKCFEYAKSVIRCMNEDLTPSGFMRYAPDHHFMCAAFAVVFLFKLLRPEFSSLLDKADKDESVKLIGILIDKFSSSDVAVDDRHTPKLYARFLATALGNYQKTQGTAPGSSQIVLPVNTGASRSVAGETDKENSDNWRKSYVAQGCDSAGLTYWPEAAHAMGSWPKLFGSDAALLHIMDGNQNIDGNDGAGGQPGNIEDEMITSLQSLDNPEWLQGMFMPGFMWNSSERG</sequence>
<accession>A0A2H3E521</accession>
<dbReference type="STRING" id="47427.A0A2H3E521"/>
<dbReference type="OrthoDB" id="39175at2759"/>
<keyword evidence="3" id="KW-0238">DNA-binding</keyword>
<dbReference type="GO" id="GO:0000981">
    <property type="term" value="F:DNA-binding transcription factor activity, RNA polymerase II-specific"/>
    <property type="evidence" value="ECO:0007669"/>
    <property type="project" value="TreeGrafter"/>
</dbReference>
<protein>
    <recommendedName>
        <fullName evidence="6">Xylanolytic transcriptional activator regulatory domain-containing protein</fullName>
    </recommendedName>
</protein>
<dbReference type="Proteomes" id="UP000217790">
    <property type="component" value="Unassembled WGS sequence"/>
</dbReference>
<evidence type="ECO:0000313" key="7">
    <source>
        <dbReference type="EMBL" id="PBK98248.1"/>
    </source>
</evidence>
<gene>
    <name evidence="7" type="ORF">ARMGADRAFT_572182</name>
</gene>
<proteinExistence type="predicted"/>
<dbReference type="InterPro" id="IPR051089">
    <property type="entry name" value="prtT"/>
</dbReference>
<reference evidence="8" key="1">
    <citation type="journal article" date="2017" name="Nat. Ecol. Evol.">
        <title>Genome expansion and lineage-specific genetic innovations in the forest pathogenic fungi Armillaria.</title>
        <authorList>
            <person name="Sipos G."/>
            <person name="Prasanna A.N."/>
            <person name="Walter M.C."/>
            <person name="O'Connor E."/>
            <person name="Balint B."/>
            <person name="Krizsan K."/>
            <person name="Kiss B."/>
            <person name="Hess J."/>
            <person name="Varga T."/>
            <person name="Slot J."/>
            <person name="Riley R."/>
            <person name="Boka B."/>
            <person name="Rigling D."/>
            <person name="Barry K."/>
            <person name="Lee J."/>
            <person name="Mihaltcheva S."/>
            <person name="LaButti K."/>
            <person name="Lipzen A."/>
            <person name="Waldron R."/>
            <person name="Moloney N.M."/>
            <person name="Sperisen C."/>
            <person name="Kredics L."/>
            <person name="Vagvoelgyi C."/>
            <person name="Patrignani A."/>
            <person name="Fitzpatrick D."/>
            <person name="Nagy I."/>
            <person name="Doyle S."/>
            <person name="Anderson J.B."/>
            <person name="Grigoriev I.V."/>
            <person name="Gueldener U."/>
            <person name="Muensterkoetter M."/>
            <person name="Nagy L.G."/>
        </authorList>
    </citation>
    <scope>NUCLEOTIDE SEQUENCE [LARGE SCALE GENOMIC DNA]</scope>
    <source>
        <strain evidence="8">Ar21-2</strain>
    </source>
</reference>
<feature type="domain" description="Xylanolytic transcriptional activator regulatory" evidence="6">
    <location>
        <begin position="62"/>
        <end position="195"/>
    </location>
</feature>
<dbReference type="GO" id="GO:0006351">
    <property type="term" value="P:DNA-templated transcription"/>
    <property type="evidence" value="ECO:0007669"/>
    <property type="project" value="InterPro"/>
</dbReference>
<dbReference type="InterPro" id="IPR007219">
    <property type="entry name" value="XnlR_reg_dom"/>
</dbReference>
<evidence type="ECO:0000313" key="8">
    <source>
        <dbReference type="Proteomes" id="UP000217790"/>
    </source>
</evidence>